<evidence type="ECO:0000313" key="3">
    <source>
        <dbReference type="Proteomes" id="UP000221450"/>
    </source>
</evidence>
<organism evidence="2 3">
    <name type="scientific">Pectobacterium phage PP81</name>
    <dbReference type="NCBI Taxonomy" id="1927014"/>
    <lineage>
        <taxon>Viruses</taxon>
        <taxon>Duplodnaviria</taxon>
        <taxon>Heunggongvirae</taxon>
        <taxon>Uroviricota</taxon>
        <taxon>Caudoviricetes</taxon>
        <taxon>Autographivirales</taxon>
        <taxon>Autotranscriptaviridae</taxon>
        <taxon>Studiervirinae</taxon>
        <taxon>Pektosvirus</taxon>
        <taxon>Pektosvirus PP81</taxon>
    </lineage>
</organism>
<protein>
    <submittedName>
        <fullName evidence="2">Tail assembly protein</fullName>
    </submittedName>
</protein>
<dbReference type="Proteomes" id="UP000221450">
    <property type="component" value="Segment"/>
</dbReference>
<gene>
    <name evidence="2" type="ORF">PP81_gp37</name>
</gene>
<reference evidence="2 3" key="1">
    <citation type="submission" date="2016-11" db="EMBL/GenBank/DDBJ databases">
        <authorList>
            <person name="Shneider M.M."/>
            <person name="Kabanova A.P."/>
            <person name="Vo T.N.H."/>
            <person name="Samarov N.I."/>
            <person name="Korzhenkov A.A."/>
            <person name="Toshchakov S.V."/>
            <person name="Miroshnikov K.K."/>
            <person name="Ignatov A.N."/>
            <person name="Kulikov E.E."/>
            <person name="Miroshnkov K.A."/>
        </authorList>
    </citation>
    <scope>NUCLEOTIDE SEQUENCE [LARGE SCALE GENOMIC DNA]</scope>
</reference>
<proteinExistence type="predicted"/>
<feature type="region of interest" description="Disordered" evidence="1">
    <location>
        <begin position="48"/>
        <end position="91"/>
    </location>
</feature>
<sequence length="91" mass="9282">MGLGKFIKKAVKSVTKVAAAPIAAAAGIVNGKQPDVPQQEVQAPPAVAITTPDTQGDVQQEADTESTRKRSARSGKRALSVTRSSGGGLNI</sequence>
<dbReference type="InterPro" id="IPR024281">
    <property type="entry name" value="Phage_T7-like_viron_assmbl"/>
</dbReference>
<dbReference type="EMBL" id="KY124276">
    <property type="protein sequence ID" value="APU03071.1"/>
    <property type="molecule type" value="Genomic_DNA"/>
</dbReference>
<name>A0A1L7DS27_9CAUD</name>
<dbReference type="Pfam" id="PF11653">
    <property type="entry name" value="VirionAssem_T7"/>
    <property type="match status" value="1"/>
</dbReference>
<evidence type="ECO:0000313" key="2">
    <source>
        <dbReference type="EMBL" id="APU03071.1"/>
    </source>
</evidence>
<accession>A0A1L7DS27</accession>
<evidence type="ECO:0000256" key="1">
    <source>
        <dbReference type="SAM" id="MobiDB-lite"/>
    </source>
</evidence>